<gene>
    <name evidence="1" type="ORF">B9W14_03995</name>
</gene>
<dbReference type="EMBL" id="CP020953">
    <property type="protein sequence ID" value="AWI03677.1"/>
    <property type="molecule type" value="Genomic_DNA"/>
</dbReference>
<dbReference type="AlphaFoldDB" id="A0A2U8DLR5"/>
<dbReference type="RefSeq" id="WP_032076685.1">
    <property type="nucleotide sequence ID" value="NZ_CP020953.1"/>
</dbReference>
<dbReference type="KEGG" id="cdrk:B9W14_03995"/>
<evidence type="ECO:0000313" key="2">
    <source>
        <dbReference type="Proteomes" id="UP000244910"/>
    </source>
</evidence>
<keyword evidence="2" id="KW-1185">Reference proteome</keyword>
<dbReference type="Proteomes" id="UP000244910">
    <property type="component" value="Chromosome"/>
</dbReference>
<organism evidence="1 2">
    <name type="scientific">Clostridium drakei</name>
    <dbReference type="NCBI Taxonomy" id="332101"/>
    <lineage>
        <taxon>Bacteria</taxon>
        <taxon>Bacillati</taxon>
        <taxon>Bacillota</taxon>
        <taxon>Clostridia</taxon>
        <taxon>Eubacteriales</taxon>
        <taxon>Clostridiaceae</taxon>
        <taxon>Clostridium</taxon>
    </lineage>
</organism>
<proteinExistence type="predicted"/>
<accession>A0A2U8DLR5</accession>
<reference evidence="2" key="1">
    <citation type="submission" date="2017-04" db="EMBL/GenBank/DDBJ databases">
        <authorList>
            <person name="Song Y."/>
            <person name="Cho B.-K."/>
        </authorList>
    </citation>
    <scope>NUCLEOTIDE SEQUENCE [LARGE SCALE GENOMIC DNA]</scope>
    <source>
        <strain evidence="2">SL1</strain>
    </source>
</reference>
<evidence type="ECO:0000313" key="1">
    <source>
        <dbReference type="EMBL" id="AWI03677.1"/>
    </source>
</evidence>
<protein>
    <submittedName>
        <fullName evidence="1">Uncharacterized protein</fullName>
    </submittedName>
</protein>
<sequence>MKEILELSREIQNEIFEYDIKNAFENINSLINSLSNALTSIPQEYAVNMNEIFNYMNISLENKDYLIYSDILKYELEPLIHKIEVCK</sequence>
<dbReference type="OrthoDB" id="1938213at2"/>
<name>A0A2U8DLR5_9CLOT</name>